<reference evidence="3 4" key="1">
    <citation type="submission" date="2016-04" db="EMBL/GenBank/DDBJ databases">
        <title>Genome analysis of Thermosulfurimonas dismutans, the first thermophilic sulfur-disproportionating bacterium of the phylum Thermodesulfobacteria.</title>
        <authorList>
            <person name="Mardanov A.V."/>
            <person name="Beletsky A.V."/>
            <person name="Kadnikov V.V."/>
            <person name="Slobodkin A.I."/>
            <person name="Ravin N.V."/>
        </authorList>
    </citation>
    <scope>NUCLEOTIDE SEQUENCE [LARGE SCALE GENOMIC DNA]</scope>
    <source>
        <strain evidence="3 4">S95</strain>
    </source>
</reference>
<dbReference type="Pfam" id="PF04608">
    <property type="entry name" value="PgpA"/>
    <property type="match status" value="1"/>
</dbReference>
<keyword evidence="4" id="KW-1185">Reference proteome</keyword>
<dbReference type="PANTHER" id="PTHR36305">
    <property type="entry name" value="PHOSPHATIDYLGLYCEROPHOSPHATASE A"/>
    <property type="match status" value="1"/>
</dbReference>
<dbReference type="STRING" id="999894.TDIS_1412"/>
<organism evidence="3 4">
    <name type="scientific">Thermosulfurimonas dismutans</name>
    <dbReference type="NCBI Taxonomy" id="999894"/>
    <lineage>
        <taxon>Bacteria</taxon>
        <taxon>Pseudomonadati</taxon>
        <taxon>Thermodesulfobacteriota</taxon>
        <taxon>Thermodesulfobacteria</taxon>
        <taxon>Thermodesulfobacteriales</taxon>
        <taxon>Thermodesulfobacteriaceae</taxon>
        <taxon>Thermosulfurimonas</taxon>
    </lineage>
</organism>
<dbReference type="SUPFAM" id="SSF101307">
    <property type="entry name" value="YutG-like"/>
    <property type="match status" value="1"/>
</dbReference>
<dbReference type="PANTHER" id="PTHR36305:SF1">
    <property type="entry name" value="PHOSPHATIDYLGLYCEROPHOSPHATASE A"/>
    <property type="match status" value="1"/>
</dbReference>
<gene>
    <name evidence="3" type="ORF">TDIS_1412</name>
</gene>
<evidence type="ECO:0000259" key="2">
    <source>
        <dbReference type="Pfam" id="PF04608"/>
    </source>
</evidence>
<keyword evidence="1" id="KW-1133">Transmembrane helix</keyword>
<dbReference type="OrthoDB" id="9804091at2"/>
<feature type="transmembrane region" description="Helical" evidence="1">
    <location>
        <begin position="43"/>
        <end position="61"/>
    </location>
</feature>
<dbReference type="EC" id="3.1.3.27" evidence="3"/>
<dbReference type="Proteomes" id="UP000078390">
    <property type="component" value="Unassembled WGS sequence"/>
</dbReference>
<keyword evidence="1" id="KW-0812">Transmembrane</keyword>
<dbReference type="CDD" id="cd06971">
    <property type="entry name" value="PgpA"/>
    <property type="match status" value="1"/>
</dbReference>
<dbReference type="AlphaFoldDB" id="A0A179D3E3"/>
<keyword evidence="3" id="KW-0378">Hydrolase</keyword>
<dbReference type="InterPro" id="IPR036681">
    <property type="entry name" value="PgpA-like_sf"/>
</dbReference>
<proteinExistence type="predicted"/>
<evidence type="ECO:0000313" key="3">
    <source>
        <dbReference type="EMBL" id="OAQ20503.1"/>
    </source>
</evidence>
<comment type="caution">
    <text evidence="3">The sequence shown here is derived from an EMBL/GenBank/DDBJ whole genome shotgun (WGS) entry which is preliminary data.</text>
</comment>
<evidence type="ECO:0000313" key="4">
    <source>
        <dbReference type="Proteomes" id="UP000078390"/>
    </source>
</evidence>
<dbReference type="InterPro" id="IPR007686">
    <property type="entry name" value="YutG/PgpA"/>
</dbReference>
<sequence length="149" mass="16152">MRITNPWLLLATFFGLGKIPWAPGTWGSGVGVLLYWATGDLPLWGQLLFFALLTLLGTLASHRVALALGRKDPSCVIIDEVAGAYLALLGHPADPLHLVAGFLLFRILDIWKPWPIRITERLTGGLGIMADDLTAGGMANLLLFLPQIL</sequence>
<protein>
    <submittedName>
        <fullName evidence="3">Phosphatidylglycerophosphatase A</fullName>
        <ecNumber evidence="3">3.1.3.27</ecNumber>
    </submittedName>
</protein>
<name>A0A179D3E3_9BACT</name>
<dbReference type="EMBL" id="LWLG01000010">
    <property type="protein sequence ID" value="OAQ20503.1"/>
    <property type="molecule type" value="Genomic_DNA"/>
</dbReference>
<feature type="domain" description="YutG/PgpA" evidence="2">
    <location>
        <begin position="10"/>
        <end position="145"/>
    </location>
</feature>
<dbReference type="PIRSF" id="PIRSF006162">
    <property type="entry name" value="PgpA"/>
    <property type="match status" value="1"/>
</dbReference>
<dbReference type="PATRIC" id="fig|999894.6.peg.1410"/>
<keyword evidence="1" id="KW-0472">Membrane</keyword>
<dbReference type="GO" id="GO:0008962">
    <property type="term" value="F:phosphatidylglycerophosphatase activity"/>
    <property type="evidence" value="ECO:0007669"/>
    <property type="project" value="UniProtKB-EC"/>
</dbReference>
<dbReference type="InterPro" id="IPR026037">
    <property type="entry name" value="PgpA"/>
</dbReference>
<accession>A0A179D3E3</accession>
<dbReference type="RefSeq" id="WP_068670737.1">
    <property type="nucleotide sequence ID" value="NZ_LWLG01000010.1"/>
</dbReference>
<dbReference type="GO" id="GO:0006629">
    <property type="term" value="P:lipid metabolic process"/>
    <property type="evidence" value="ECO:0007669"/>
    <property type="project" value="InterPro"/>
</dbReference>
<evidence type="ECO:0000256" key="1">
    <source>
        <dbReference type="SAM" id="Phobius"/>
    </source>
</evidence>